<evidence type="ECO:0000256" key="1">
    <source>
        <dbReference type="SAM" id="Phobius"/>
    </source>
</evidence>
<accession>A0A5J5CS04</accession>
<gene>
    <name evidence="2" type="ORF">FQN60_008302</name>
</gene>
<keyword evidence="3" id="KW-1185">Reference proteome</keyword>
<dbReference type="EMBL" id="VOFY01000016">
    <property type="protein sequence ID" value="KAA8584517.1"/>
    <property type="molecule type" value="Genomic_DNA"/>
</dbReference>
<feature type="transmembrane region" description="Helical" evidence="1">
    <location>
        <begin position="83"/>
        <end position="108"/>
    </location>
</feature>
<keyword evidence="1" id="KW-0812">Transmembrane</keyword>
<comment type="caution">
    <text evidence="2">The sequence shown here is derived from an EMBL/GenBank/DDBJ whole genome shotgun (WGS) entry which is preliminary data.</text>
</comment>
<protein>
    <submittedName>
        <fullName evidence="2">Uncharacterized protein</fullName>
    </submittedName>
</protein>
<sequence>MATAWAVSTRPRTSIQRLAGPRPAHDATVMLPLKCLVTGRLWPIDHQRLQLVLNVGQLSPNDWKQNSMHIFYWYIFTHCDAKFYMLCNTFTFFYFLYCFVVEHAIFLLKSWQIVSPFYLCVKFVKCSKLIFKCCVNKKNNIVTLSNTLFRVMSKLIPDKQLCRQFVIFCSQKQPRDTTN</sequence>
<evidence type="ECO:0000313" key="3">
    <source>
        <dbReference type="Proteomes" id="UP000327493"/>
    </source>
</evidence>
<dbReference type="AlphaFoldDB" id="A0A5J5CS04"/>
<keyword evidence="1" id="KW-1133">Transmembrane helix</keyword>
<dbReference type="Proteomes" id="UP000327493">
    <property type="component" value="Chromosome 16"/>
</dbReference>
<name>A0A5J5CS04_9PERO</name>
<evidence type="ECO:0000313" key="2">
    <source>
        <dbReference type="EMBL" id="KAA8584517.1"/>
    </source>
</evidence>
<proteinExistence type="predicted"/>
<reference evidence="2 3" key="1">
    <citation type="submission" date="2019-08" db="EMBL/GenBank/DDBJ databases">
        <title>A chromosome-level genome assembly, high-density linkage maps, and genome scans reveal the genomic architecture of hybrid incompatibilities underlying speciation via character displacement in darters (Percidae: Etheostominae).</title>
        <authorList>
            <person name="Moran R.L."/>
            <person name="Catchen J.M."/>
            <person name="Fuller R.C."/>
        </authorList>
    </citation>
    <scope>NUCLEOTIDE SEQUENCE [LARGE SCALE GENOMIC DNA]</scope>
    <source>
        <strain evidence="2">EspeVRDwgs_2016</strain>
        <tissue evidence="2">Muscle</tissue>
    </source>
</reference>
<organism evidence="2 3">
    <name type="scientific">Etheostoma spectabile</name>
    <name type="common">orangethroat darter</name>
    <dbReference type="NCBI Taxonomy" id="54343"/>
    <lineage>
        <taxon>Eukaryota</taxon>
        <taxon>Metazoa</taxon>
        <taxon>Chordata</taxon>
        <taxon>Craniata</taxon>
        <taxon>Vertebrata</taxon>
        <taxon>Euteleostomi</taxon>
        <taxon>Actinopterygii</taxon>
        <taxon>Neopterygii</taxon>
        <taxon>Teleostei</taxon>
        <taxon>Neoteleostei</taxon>
        <taxon>Acanthomorphata</taxon>
        <taxon>Eupercaria</taxon>
        <taxon>Perciformes</taxon>
        <taxon>Percoidei</taxon>
        <taxon>Percidae</taxon>
        <taxon>Etheostomatinae</taxon>
        <taxon>Etheostoma</taxon>
    </lineage>
</organism>
<keyword evidence="1" id="KW-0472">Membrane</keyword>